<name>A0ACB8Q8X8_9AGAM</name>
<gene>
    <name evidence="1" type="ORF">K488DRAFT_73972</name>
</gene>
<evidence type="ECO:0000313" key="2">
    <source>
        <dbReference type="Proteomes" id="UP000814128"/>
    </source>
</evidence>
<reference evidence="1" key="1">
    <citation type="submission" date="2021-02" db="EMBL/GenBank/DDBJ databases">
        <authorList>
            <consortium name="DOE Joint Genome Institute"/>
            <person name="Ahrendt S."/>
            <person name="Looney B.P."/>
            <person name="Miyauchi S."/>
            <person name="Morin E."/>
            <person name="Drula E."/>
            <person name="Courty P.E."/>
            <person name="Chicoki N."/>
            <person name="Fauchery L."/>
            <person name="Kohler A."/>
            <person name="Kuo A."/>
            <person name="Labutti K."/>
            <person name="Pangilinan J."/>
            <person name="Lipzen A."/>
            <person name="Riley R."/>
            <person name="Andreopoulos W."/>
            <person name="He G."/>
            <person name="Johnson J."/>
            <person name="Barry K.W."/>
            <person name="Grigoriev I.V."/>
            <person name="Nagy L."/>
            <person name="Hibbett D."/>
            <person name="Henrissat B."/>
            <person name="Matheny P.B."/>
            <person name="Labbe J."/>
            <person name="Martin F."/>
        </authorList>
    </citation>
    <scope>NUCLEOTIDE SEQUENCE</scope>
    <source>
        <strain evidence="1">EC-137</strain>
    </source>
</reference>
<proteinExistence type="predicted"/>
<organism evidence="1 2">
    <name type="scientific">Vararia minispora EC-137</name>
    <dbReference type="NCBI Taxonomy" id="1314806"/>
    <lineage>
        <taxon>Eukaryota</taxon>
        <taxon>Fungi</taxon>
        <taxon>Dikarya</taxon>
        <taxon>Basidiomycota</taxon>
        <taxon>Agaricomycotina</taxon>
        <taxon>Agaricomycetes</taxon>
        <taxon>Russulales</taxon>
        <taxon>Lachnocladiaceae</taxon>
        <taxon>Vararia</taxon>
    </lineage>
</organism>
<reference evidence="1" key="2">
    <citation type="journal article" date="2022" name="New Phytol.">
        <title>Evolutionary transition to the ectomycorrhizal habit in the genomes of a hyperdiverse lineage of mushroom-forming fungi.</title>
        <authorList>
            <person name="Looney B."/>
            <person name="Miyauchi S."/>
            <person name="Morin E."/>
            <person name="Drula E."/>
            <person name="Courty P.E."/>
            <person name="Kohler A."/>
            <person name="Kuo A."/>
            <person name="LaButti K."/>
            <person name="Pangilinan J."/>
            <person name="Lipzen A."/>
            <person name="Riley R."/>
            <person name="Andreopoulos W."/>
            <person name="He G."/>
            <person name="Johnson J."/>
            <person name="Nolan M."/>
            <person name="Tritt A."/>
            <person name="Barry K.W."/>
            <person name="Grigoriev I.V."/>
            <person name="Nagy L.G."/>
            <person name="Hibbett D."/>
            <person name="Henrissat B."/>
            <person name="Matheny P.B."/>
            <person name="Labbe J."/>
            <person name="Martin F.M."/>
        </authorList>
    </citation>
    <scope>NUCLEOTIDE SEQUENCE</scope>
    <source>
        <strain evidence="1">EC-137</strain>
    </source>
</reference>
<accession>A0ACB8Q8X8</accession>
<dbReference type="EMBL" id="MU273784">
    <property type="protein sequence ID" value="KAI0028178.1"/>
    <property type="molecule type" value="Genomic_DNA"/>
</dbReference>
<protein>
    <submittedName>
        <fullName evidence="1">Uncharacterized protein</fullName>
    </submittedName>
</protein>
<keyword evidence="2" id="KW-1185">Reference proteome</keyword>
<evidence type="ECO:0000313" key="1">
    <source>
        <dbReference type="EMBL" id="KAI0028178.1"/>
    </source>
</evidence>
<comment type="caution">
    <text evidence="1">The sequence shown here is derived from an EMBL/GenBank/DDBJ whole genome shotgun (WGS) entry which is preliminary data.</text>
</comment>
<dbReference type="Proteomes" id="UP000814128">
    <property type="component" value="Unassembled WGS sequence"/>
</dbReference>
<sequence length="152" mass="16078">MAASSRTGTAKPSAKSKGKQPATTPRTSSWPMCAAAVASHAAVASFMRDADLGAEVEVEEDIKASLPQDIHKAHAHVLVCAAIRHWGWLKTQTMYICVHAAVMSTVTAVSDISGFVERSGQWLNDYVESQAPASTSQKRVCTSTGSEASTSK</sequence>